<dbReference type="GO" id="GO:0015667">
    <property type="term" value="F:site-specific DNA-methyltransferase (cytosine-N4-specific) activity"/>
    <property type="evidence" value="ECO:0007669"/>
    <property type="project" value="UniProtKB-EC"/>
</dbReference>
<evidence type="ECO:0000256" key="4">
    <source>
        <dbReference type="ARBA" id="ARBA00022691"/>
    </source>
</evidence>
<dbReference type="OrthoDB" id="9773571at2"/>
<keyword evidence="4" id="KW-0949">S-adenosyl-L-methionine</keyword>
<feature type="domain" description="Restriction system protein Mrr-like N-terminal" evidence="11">
    <location>
        <begin position="9"/>
        <end position="93"/>
    </location>
</feature>
<dbReference type="REBASE" id="397784">
    <property type="entry name" value="M2.Aor14407ORF29855P"/>
</dbReference>
<dbReference type="EMBL" id="CP054622">
    <property type="protein sequence ID" value="QKS54711.1"/>
    <property type="molecule type" value="Genomic_DNA"/>
</dbReference>
<comment type="catalytic activity">
    <reaction evidence="7">
        <text>a 2'-deoxyadenosine in DNA + S-adenosyl-L-methionine = an N(6)-methyl-2'-deoxyadenosine in DNA + S-adenosyl-L-homocysteine + H(+)</text>
        <dbReference type="Rhea" id="RHEA:15197"/>
        <dbReference type="Rhea" id="RHEA-COMP:12418"/>
        <dbReference type="Rhea" id="RHEA-COMP:12419"/>
        <dbReference type="ChEBI" id="CHEBI:15378"/>
        <dbReference type="ChEBI" id="CHEBI:57856"/>
        <dbReference type="ChEBI" id="CHEBI:59789"/>
        <dbReference type="ChEBI" id="CHEBI:90615"/>
        <dbReference type="ChEBI" id="CHEBI:90616"/>
        <dbReference type="EC" id="2.1.1.72"/>
    </reaction>
</comment>
<dbReference type="GO" id="GO:0009307">
    <property type="term" value="P:DNA restriction-modification system"/>
    <property type="evidence" value="ECO:0007669"/>
    <property type="project" value="UniProtKB-KW"/>
</dbReference>
<dbReference type="GO" id="GO:0009007">
    <property type="term" value="F:site-specific DNA-methyltransferase (adenine-specific) activity"/>
    <property type="evidence" value="ECO:0007669"/>
    <property type="project" value="UniProtKB-EC"/>
</dbReference>
<keyword evidence="3 12" id="KW-0808">Transferase</keyword>
<dbReference type="InterPro" id="IPR025745">
    <property type="entry name" value="Mrr-like_N_dom"/>
</dbReference>
<keyword evidence="12" id="KW-0614">Plasmid</keyword>
<dbReference type="PROSITE" id="PS00093">
    <property type="entry name" value="N4_MTASE"/>
    <property type="match status" value="1"/>
</dbReference>
<comment type="similarity">
    <text evidence="1">Belongs to the N(4)/N(6)-methyltransferase family. N(4) subfamily.</text>
</comment>
<organism evidence="12 13">
    <name type="scientific">Azospirillum oryzae</name>
    <dbReference type="NCBI Taxonomy" id="286727"/>
    <lineage>
        <taxon>Bacteria</taxon>
        <taxon>Pseudomonadati</taxon>
        <taxon>Pseudomonadota</taxon>
        <taxon>Alphaproteobacteria</taxon>
        <taxon>Rhodospirillales</taxon>
        <taxon>Azospirillaceae</taxon>
        <taxon>Azospirillum</taxon>
    </lineage>
</organism>
<dbReference type="GO" id="GO:0032259">
    <property type="term" value="P:methylation"/>
    <property type="evidence" value="ECO:0007669"/>
    <property type="project" value="UniProtKB-KW"/>
</dbReference>
<evidence type="ECO:0000313" key="13">
    <source>
        <dbReference type="Proteomes" id="UP000509702"/>
    </source>
</evidence>
<comment type="catalytic activity">
    <reaction evidence="8">
        <text>a 2'-deoxycytidine in DNA + S-adenosyl-L-methionine = an N(4)-methyl-2'-deoxycytidine in DNA + S-adenosyl-L-homocysteine + H(+)</text>
        <dbReference type="Rhea" id="RHEA:16857"/>
        <dbReference type="Rhea" id="RHEA-COMP:11369"/>
        <dbReference type="Rhea" id="RHEA-COMP:13674"/>
        <dbReference type="ChEBI" id="CHEBI:15378"/>
        <dbReference type="ChEBI" id="CHEBI:57856"/>
        <dbReference type="ChEBI" id="CHEBI:59789"/>
        <dbReference type="ChEBI" id="CHEBI:85452"/>
        <dbReference type="ChEBI" id="CHEBI:137933"/>
        <dbReference type="EC" id="2.1.1.113"/>
    </reaction>
</comment>
<dbReference type="Pfam" id="PF14338">
    <property type="entry name" value="Mrr_N"/>
    <property type="match status" value="1"/>
</dbReference>
<evidence type="ECO:0000256" key="3">
    <source>
        <dbReference type="ARBA" id="ARBA00022679"/>
    </source>
</evidence>
<name>A0A6N1ASH9_9PROT</name>
<protein>
    <recommendedName>
        <fullName evidence="9">Methyltransferase</fullName>
        <ecNumber evidence="9">2.1.1.-</ecNumber>
    </recommendedName>
</protein>
<dbReference type="InterPro" id="IPR029063">
    <property type="entry name" value="SAM-dependent_MTases_sf"/>
</dbReference>
<dbReference type="Gene3D" id="3.40.50.150">
    <property type="entry name" value="Vaccinia Virus protein VP39"/>
    <property type="match status" value="1"/>
</dbReference>
<dbReference type="RefSeq" id="WP_109155252.1">
    <property type="nucleotide sequence ID" value="NZ_BSOV01000001.1"/>
</dbReference>
<dbReference type="EC" id="2.1.1.-" evidence="9"/>
<gene>
    <name evidence="12" type="ORF">HUE56_29865</name>
</gene>
<accession>A0A6N1ASH9</accession>
<evidence type="ECO:0000259" key="11">
    <source>
        <dbReference type="Pfam" id="PF14338"/>
    </source>
</evidence>
<keyword evidence="6" id="KW-0238">DNA-binding</keyword>
<reference evidence="12 13" key="1">
    <citation type="submission" date="2020-06" db="EMBL/GenBank/DDBJ databases">
        <title>Complete genome of Azosprillum oryzae KACC14407.</title>
        <authorList>
            <person name="Kim M."/>
            <person name="Park Y.-J."/>
            <person name="Shin J.-H."/>
        </authorList>
    </citation>
    <scope>NUCLEOTIDE SEQUENCE [LARGE SCALE GENOMIC DNA]</scope>
    <source>
        <strain evidence="12 13">KACC 14407</strain>
        <plasmid evidence="12 13">unnamed7</plasmid>
    </source>
</reference>
<evidence type="ECO:0000256" key="7">
    <source>
        <dbReference type="ARBA" id="ARBA00047942"/>
    </source>
</evidence>
<dbReference type="InterPro" id="IPR017985">
    <property type="entry name" value="MeTrfase_CN4_CS"/>
</dbReference>
<feature type="domain" description="DNA methylase N-4/N-6" evidence="10">
    <location>
        <begin position="131"/>
        <end position="384"/>
    </location>
</feature>
<evidence type="ECO:0000256" key="5">
    <source>
        <dbReference type="ARBA" id="ARBA00022747"/>
    </source>
</evidence>
<evidence type="ECO:0000256" key="8">
    <source>
        <dbReference type="ARBA" id="ARBA00049120"/>
    </source>
</evidence>
<dbReference type="Proteomes" id="UP000509702">
    <property type="component" value="Plasmid unnamed7"/>
</dbReference>
<dbReference type="PRINTS" id="PR00508">
    <property type="entry name" value="S21N4MTFRASE"/>
</dbReference>
<evidence type="ECO:0000256" key="1">
    <source>
        <dbReference type="ARBA" id="ARBA00010203"/>
    </source>
</evidence>
<dbReference type="Pfam" id="PF01555">
    <property type="entry name" value="N6_N4_Mtase"/>
    <property type="match status" value="1"/>
</dbReference>
<dbReference type="GO" id="GO:0008170">
    <property type="term" value="F:N-methyltransferase activity"/>
    <property type="evidence" value="ECO:0007669"/>
    <property type="project" value="InterPro"/>
</dbReference>
<evidence type="ECO:0000313" key="12">
    <source>
        <dbReference type="EMBL" id="QKS54711.1"/>
    </source>
</evidence>
<evidence type="ECO:0000256" key="2">
    <source>
        <dbReference type="ARBA" id="ARBA00022603"/>
    </source>
</evidence>
<geneLocation type="plasmid" evidence="12 13">
    <name>unnamed7</name>
</geneLocation>
<evidence type="ECO:0000259" key="10">
    <source>
        <dbReference type="Pfam" id="PF01555"/>
    </source>
</evidence>
<dbReference type="AlphaFoldDB" id="A0A6N1ASH9"/>
<proteinExistence type="inferred from homology"/>
<sequence>MTNRTRQSQLLLPLLEVLDDAPKGLTAAEAVTAVADRLKLSEEQRRETVQLPSGTYRAFDRDVRWCRQKALLAGHLDGSVRNFWRLTAKGKKDLRFAMPGIVVTVYETENGAAVWAQAESAFGHIEDQSLNLIFTSPPYPILTTKDYQTAEDVGSYLDWMTGLAREFHRCLTPDGSLVLNLGDAWQPGRPALSLYQERLILKLVDDLGFHVAQRCHWHNPAALPSPAQWVTVKRVRLAQKVESLWWLSRSESPKANNRHCLQPYSEAMQKRLAQGGERGAVRPSGHVLAQGAFGADNGGSIMSNLVIAPNTASNSAYQRYCRDHGLPAHPARFPEAIVEPFIKLTTEPGDTVCDPFAGSLTTAAVAERLQRRWIAIEQSLTYLRGGVGRFEPDGLQSVA</sequence>
<dbReference type="GO" id="GO:0003677">
    <property type="term" value="F:DNA binding"/>
    <property type="evidence" value="ECO:0007669"/>
    <property type="project" value="UniProtKB-KW"/>
</dbReference>
<dbReference type="SUPFAM" id="SSF53335">
    <property type="entry name" value="S-adenosyl-L-methionine-dependent methyltransferases"/>
    <property type="match status" value="1"/>
</dbReference>
<evidence type="ECO:0000256" key="9">
    <source>
        <dbReference type="RuleBase" id="RU362026"/>
    </source>
</evidence>
<dbReference type="InterPro" id="IPR002941">
    <property type="entry name" value="DNA_methylase_N4/N6"/>
</dbReference>
<keyword evidence="13" id="KW-1185">Reference proteome</keyword>
<keyword evidence="2 12" id="KW-0489">Methyltransferase</keyword>
<dbReference type="InterPro" id="IPR001091">
    <property type="entry name" value="RM_Methyltransferase"/>
</dbReference>
<dbReference type="KEGG" id="aoz:HUE56_29865"/>
<keyword evidence="5" id="KW-0680">Restriction system</keyword>
<evidence type="ECO:0000256" key="6">
    <source>
        <dbReference type="ARBA" id="ARBA00023125"/>
    </source>
</evidence>